<dbReference type="Pfam" id="PF18443">
    <property type="entry name" value="Tli4_N"/>
    <property type="match status" value="1"/>
</dbReference>
<evidence type="ECO:0000313" key="6">
    <source>
        <dbReference type="Proteomes" id="UP001205560"/>
    </source>
</evidence>
<dbReference type="InterPro" id="IPR040761">
    <property type="entry name" value="Tli4_N"/>
</dbReference>
<accession>A0ABT2A2G1</accession>
<evidence type="ECO:0000256" key="2">
    <source>
        <dbReference type="SAM" id="SignalP"/>
    </source>
</evidence>
<feature type="compositionally biased region" description="Low complexity" evidence="1">
    <location>
        <begin position="348"/>
        <end position="363"/>
    </location>
</feature>
<sequence>MTISSRRKWFYLFALLTAFACAGSWAASRFRSMKDRAEVARLTETMKTICVGRYLVDVPQEAEVSLSGESVAGFEIDTVEEDEATFQARIAAREAEIGTRQSLAGQPGGIVDARDIHIPGMMGRTLIFGRNRGYLMEGDRRVEDAFVSVETHAHMPGLSFVLSAKYADAARANLAEGLLQRLRLRKENEMPSEPGFCISHAIFVEPLPVRKAEHIAMHLSLPEHPDLAVALVSMPGGGSEYGLLRRVAETDSVASADERLRVTKLRLGKRSINGLDGEEALERMLEPNFAHTYAFIWEARGVDNDPSRPSLSLELQGGISPRPGARPVDASLHEDALLNLWDSIASSIRPRPASASPTPAARADQPTHIAQQQPAH</sequence>
<evidence type="ECO:0000259" key="4">
    <source>
        <dbReference type="Pfam" id="PF18443"/>
    </source>
</evidence>
<feature type="signal peptide" evidence="2">
    <location>
        <begin position="1"/>
        <end position="26"/>
    </location>
</feature>
<comment type="caution">
    <text evidence="5">The sequence shown here is derived from an EMBL/GenBank/DDBJ whole genome shotgun (WGS) entry which is preliminary data.</text>
</comment>
<dbReference type="Pfam" id="PF18426">
    <property type="entry name" value="Tli4_C"/>
    <property type="match status" value="1"/>
</dbReference>
<feature type="domain" description="Tle cognate immunity protein 4 N-terminal" evidence="4">
    <location>
        <begin position="47"/>
        <end position="171"/>
    </location>
</feature>
<evidence type="ECO:0000259" key="3">
    <source>
        <dbReference type="Pfam" id="PF18426"/>
    </source>
</evidence>
<organism evidence="5 6">
    <name type="scientific">Massilia norwichensis</name>
    <dbReference type="NCBI Taxonomy" id="1442366"/>
    <lineage>
        <taxon>Bacteria</taxon>
        <taxon>Pseudomonadati</taxon>
        <taxon>Pseudomonadota</taxon>
        <taxon>Betaproteobacteria</taxon>
        <taxon>Burkholderiales</taxon>
        <taxon>Oxalobacteraceae</taxon>
        <taxon>Telluria group</taxon>
        <taxon>Massilia</taxon>
    </lineage>
</organism>
<dbReference type="Proteomes" id="UP001205560">
    <property type="component" value="Unassembled WGS sequence"/>
</dbReference>
<dbReference type="RefSeq" id="WP_258844125.1">
    <property type="nucleotide sequence ID" value="NZ_JANUGX010000003.1"/>
</dbReference>
<protein>
    <submittedName>
        <fullName evidence="5">T6SS immunity protein Tli4 family protein</fullName>
    </submittedName>
</protein>
<gene>
    <name evidence="5" type="ORF">NX782_04000</name>
</gene>
<feature type="region of interest" description="Disordered" evidence="1">
    <location>
        <begin position="348"/>
        <end position="376"/>
    </location>
</feature>
<keyword evidence="6" id="KW-1185">Reference proteome</keyword>
<dbReference type="InterPro" id="IPR041290">
    <property type="entry name" value="Tli4_C"/>
</dbReference>
<dbReference type="EMBL" id="JANUGX010000003">
    <property type="protein sequence ID" value="MCS0588361.1"/>
    <property type="molecule type" value="Genomic_DNA"/>
</dbReference>
<reference evidence="5 6" key="1">
    <citation type="submission" date="2022-08" db="EMBL/GenBank/DDBJ databases">
        <title>Reclassification of Massilia species as members of the genera Telluria, Duganella, Pseudoduganella, Mokoshia gen. nov. and Zemynaea gen. nov. using orthogonal and non-orthogonal genome-based approaches.</title>
        <authorList>
            <person name="Bowman J.P."/>
        </authorList>
    </citation>
    <scope>NUCLEOTIDE SEQUENCE [LARGE SCALE GENOMIC DNA]</scope>
    <source>
        <strain evidence="5 6">LMG 28164</strain>
    </source>
</reference>
<feature type="domain" description="Tle cognate immunity protein 4 C-terminal" evidence="3">
    <location>
        <begin position="189"/>
        <end position="353"/>
    </location>
</feature>
<dbReference type="PROSITE" id="PS51257">
    <property type="entry name" value="PROKAR_LIPOPROTEIN"/>
    <property type="match status" value="1"/>
</dbReference>
<evidence type="ECO:0000256" key="1">
    <source>
        <dbReference type="SAM" id="MobiDB-lite"/>
    </source>
</evidence>
<proteinExistence type="predicted"/>
<feature type="chain" id="PRO_5046820974" evidence="2">
    <location>
        <begin position="27"/>
        <end position="376"/>
    </location>
</feature>
<name>A0ABT2A2G1_9BURK</name>
<keyword evidence="2" id="KW-0732">Signal</keyword>
<evidence type="ECO:0000313" key="5">
    <source>
        <dbReference type="EMBL" id="MCS0588361.1"/>
    </source>
</evidence>